<sequence length="107" mass="13372">MRLTYKELKNNRDYYYKLFWVVWIFSIILLFYVIFFVYKIVDYKQQLVECKEGKGIYRLEVECIKYDNDGWMNTTTTTNHVHYTKHYQTYLDLKDMVNKYEECEVRQ</sequence>
<accession>A0A0F9IVJ6</accession>
<dbReference type="EMBL" id="LAZR01011504">
    <property type="protein sequence ID" value="KKM61333.1"/>
    <property type="molecule type" value="Genomic_DNA"/>
</dbReference>
<reference evidence="2" key="1">
    <citation type="journal article" date="2015" name="Nature">
        <title>Complex archaea that bridge the gap between prokaryotes and eukaryotes.</title>
        <authorList>
            <person name="Spang A."/>
            <person name="Saw J.H."/>
            <person name="Jorgensen S.L."/>
            <person name="Zaremba-Niedzwiedzka K."/>
            <person name="Martijn J."/>
            <person name="Lind A.E."/>
            <person name="van Eijk R."/>
            <person name="Schleper C."/>
            <person name="Guy L."/>
            <person name="Ettema T.J."/>
        </authorList>
    </citation>
    <scope>NUCLEOTIDE SEQUENCE</scope>
</reference>
<keyword evidence="1" id="KW-0472">Membrane</keyword>
<evidence type="ECO:0000256" key="1">
    <source>
        <dbReference type="SAM" id="Phobius"/>
    </source>
</evidence>
<evidence type="ECO:0000313" key="2">
    <source>
        <dbReference type="EMBL" id="KKM61333.1"/>
    </source>
</evidence>
<protein>
    <submittedName>
        <fullName evidence="2">Uncharacterized protein</fullName>
    </submittedName>
</protein>
<name>A0A0F9IVJ6_9ZZZZ</name>
<feature type="transmembrane region" description="Helical" evidence="1">
    <location>
        <begin position="20"/>
        <end position="41"/>
    </location>
</feature>
<dbReference type="AlphaFoldDB" id="A0A0F9IVJ6"/>
<comment type="caution">
    <text evidence="2">The sequence shown here is derived from an EMBL/GenBank/DDBJ whole genome shotgun (WGS) entry which is preliminary data.</text>
</comment>
<proteinExistence type="predicted"/>
<keyword evidence="1" id="KW-1133">Transmembrane helix</keyword>
<gene>
    <name evidence="2" type="ORF">LCGC14_1532830</name>
</gene>
<organism evidence="2">
    <name type="scientific">marine sediment metagenome</name>
    <dbReference type="NCBI Taxonomy" id="412755"/>
    <lineage>
        <taxon>unclassified sequences</taxon>
        <taxon>metagenomes</taxon>
        <taxon>ecological metagenomes</taxon>
    </lineage>
</organism>
<keyword evidence="1" id="KW-0812">Transmembrane</keyword>